<accession>A0A1L9VBZ3</accession>
<dbReference type="AlphaFoldDB" id="A0A1L9VBZ3"/>
<dbReference type="OrthoDB" id="76567at2759"/>
<dbReference type="STRING" id="1160497.A0A1L9VBZ3"/>
<evidence type="ECO:0000313" key="1">
    <source>
        <dbReference type="EMBL" id="OJJ81434.1"/>
    </source>
</evidence>
<keyword evidence="2" id="KW-1185">Reference proteome</keyword>
<sequence length="108" mass="11636">MNLWLLGGNEDVRAVLLLKWKKIGSMNRVTGDAELYGLDVNGLPVLAQSETIFPAPLVQGSQYISLPRVAIFGSYIPDANSNDVLSLSIDDLRKIATQALASINLVPA</sequence>
<name>A0A1L9VBZ3_ASPGL</name>
<dbReference type="EMBL" id="KV878906">
    <property type="protein sequence ID" value="OJJ81434.1"/>
    <property type="molecule type" value="Genomic_DNA"/>
</dbReference>
<proteinExistence type="predicted"/>
<organism evidence="1 2">
    <name type="scientific">Aspergillus glaucus CBS 516.65</name>
    <dbReference type="NCBI Taxonomy" id="1160497"/>
    <lineage>
        <taxon>Eukaryota</taxon>
        <taxon>Fungi</taxon>
        <taxon>Dikarya</taxon>
        <taxon>Ascomycota</taxon>
        <taxon>Pezizomycotina</taxon>
        <taxon>Eurotiomycetes</taxon>
        <taxon>Eurotiomycetidae</taxon>
        <taxon>Eurotiales</taxon>
        <taxon>Aspergillaceae</taxon>
        <taxon>Aspergillus</taxon>
        <taxon>Aspergillus subgen. Aspergillus</taxon>
    </lineage>
</organism>
<dbReference type="VEuPathDB" id="FungiDB:ASPGLDRAFT_38201"/>
<dbReference type="Proteomes" id="UP000184300">
    <property type="component" value="Unassembled WGS sequence"/>
</dbReference>
<protein>
    <submittedName>
        <fullName evidence="1">Uncharacterized protein</fullName>
    </submittedName>
</protein>
<dbReference type="GeneID" id="34461181"/>
<evidence type="ECO:0000313" key="2">
    <source>
        <dbReference type="Proteomes" id="UP000184300"/>
    </source>
</evidence>
<gene>
    <name evidence="1" type="ORF">ASPGLDRAFT_38201</name>
</gene>
<reference evidence="2" key="1">
    <citation type="journal article" date="2017" name="Genome Biol.">
        <title>Comparative genomics reveals high biological diversity and specific adaptations in the industrially and medically important fungal genus Aspergillus.</title>
        <authorList>
            <person name="de Vries R.P."/>
            <person name="Riley R."/>
            <person name="Wiebenga A."/>
            <person name="Aguilar-Osorio G."/>
            <person name="Amillis S."/>
            <person name="Uchima C.A."/>
            <person name="Anderluh G."/>
            <person name="Asadollahi M."/>
            <person name="Askin M."/>
            <person name="Barry K."/>
            <person name="Battaglia E."/>
            <person name="Bayram O."/>
            <person name="Benocci T."/>
            <person name="Braus-Stromeyer S.A."/>
            <person name="Caldana C."/>
            <person name="Canovas D."/>
            <person name="Cerqueira G.C."/>
            <person name="Chen F."/>
            <person name="Chen W."/>
            <person name="Choi C."/>
            <person name="Clum A."/>
            <person name="Dos Santos R.A."/>
            <person name="Damasio A.R."/>
            <person name="Diallinas G."/>
            <person name="Emri T."/>
            <person name="Fekete E."/>
            <person name="Flipphi M."/>
            <person name="Freyberg S."/>
            <person name="Gallo A."/>
            <person name="Gournas C."/>
            <person name="Habgood R."/>
            <person name="Hainaut M."/>
            <person name="Harispe M.L."/>
            <person name="Henrissat B."/>
            <person name="Hilden K.S."/>
            <person name="Hope R."/>
            <person name="Hossain A."/>
            <person name="Karabika E."/>
            <person name="Karaffa L."/>
            <person name="Karanyi Z."/>
            <person name="Krasevec N."/>
            <person name="Kuo A."/>
            <person name="Kusch H."/>
            <person name="LaButti K."/>
            <person name="Lagendijk E.L."/>
            <person name="Lapidus A."/>
            <person name="Levasseur A."/>
            <person name="Lindquist E."/>
            <person name="Lipzen A."/>
            <person name="Logrieco A.F."/>
            <person name="MacCabe A."/>
            <person name="Maekelae M.R."/>
            <person name="Malavazi I."/>
            <person name="Melin P."/>
            <person name="Meyer V."/>
            <person name="Mielnichuk N."/>
            <person name="Miskei M."/>
            <person name="Molnar A.P."/>
            <person name="Mule G."/>
            <person name="Ngan C.Y."/>
            <person name="Orejas M."/>
            <person name="Orosz E."/>
            <person name="Ouedraogo J.P."/>
            <person name="Overkamp K.M."/>
            <person name="Park H.-S."/>
            <person name="Perrone G."/>
            <person name="Piumi F."/>
            <person name="Punt P.J."/>
            <person name="Ram A.F."/>
            <person name="Ramon A."/>
            <person name="Rauscher S."/>
            <person name="Record E."/>
            <person name="Riano-Pachon D.M."/>
            <person name="Robert V."/>
            <person name="Roehrig J."/>
            <person name="Ruller R."/>
            <person name="Salamov A."/>
            <person name="Salih N.S."/>
            <person name="Samson R.A."/>
            <person name="Sandor E."/>
            <person name="Sanguinetti M."/>
            <person name="Schuetze T."/>
            <person name="Sepcic K."/>
            <person name="Shelest E."/>
            <person name="Sherlock G."/>
            <person name="Sophianopoulou V."/>
            <person name="Squina F.M."/>
            <person name="Sun H."/>
            <person name="Susca A."/>
            <person name="Todd R.B."/>
            <person name="Tsang A."/>
            <person name="Unkles S.E."/>
            <person name="van de Wiele N."/>
            <person name="van Rossen-Uffink D."/>
            <person name="Oliveira J.V."/>
            <person name="Vesth T.C."/>
            <person name="Visser J."/>
            <person name="Yu J.-H."/>
            <person name="Zhou M."/>
            <person name="Andersen M.R."/>
            <person name="Archer D.B."/>
            <person name="Baker S.E."/>
            <person name="Benoit I."/>
            <person name="Brakhage A.A."/>
            <person name="Braus G.H."/>
            <person name="Fischer R."/>
            <person name="Frisvad J.C."/>
            <person name="Goldman G.H."/>
            <person name="Houbraken J."/>
            <person name="Oakley B."/>
            <person name="Pocsi I."/>
            <person name="Scazzocchio C."/>
            <person name="Seiboth B."/>
            <person name="vanKuyk P.A."/>
            <person name="Wortman J."/>
            <person name="Dyer P.S."/>
            <person name="Grigoriev I.V."/>
        </authorList>
    </citation>
    <scope>NUCLEOTIDE SEQUENCE [LARGE SCALE GENOMIC DNA]</scope>
    <source>
        <strain evidence="2">CBS 516.65</strain>
    </source>
</reference>
<dbReference type="RefSeq" id="XP_022398132.1">
    <property type="nucleotide sequence ID" value="XM_022544920.1"/>
</dbReference>